<dbReference type="InterPro" id="IPR008778">
    <property type="entry name" value="Pirin_C_dom"/>
</dbReference>
<evidence type="ECO:0000259" key="1">
    <source>
        <dbReference type="Pfam" id="PF05726"/>
    </source>
</evidence>
<dbReference type="AlphaFoldDB" id="A0A0D5YVK4"/>
<dbReference type="HOGENOM" id="CLU_2771390_0_0_10"/>
<dbReference type="STRING" id="516051.VC82_2795"/>
<dbReference type="KEGG" id="mlt:VC82_2795"/>
<dbReference type="PATRIC" id="fig|516051.4.peg.2864"/>
<keyword evidence="3" id="KW-1185">Reference proteome</keyword>
<name>A0A0D5YVK4_9FLAO</name>
<accession>A0A0D5YVK4</accession>
<dbReference type="SUPFAM" id="SSF51182">
    <property type="entry name" value="RmlC-like cupins"/>
    <property type="match status" value="1"/>
</dbReference>
<dbReference type="InterPro" id="IPR011051">
    <property type="entry name" value="RmlC_Cupin_sf"/>
</dbReference>
<dbReference type="RefSeq" id="WP_084598238.1">
    <property type="nucleotide sequence ID" value="NZ_CP011071.1"/>
</dbReference>
<feature type="domain" description="Pirin C-terminal" evidence="1">
    <location>
        <begin position="25"/>
        <end position="56"/>
    </location>
</feature>
<evidence type="ECO:0000313" key="2">
    <source>
        <dbReference type="EMBL" id="AKA36347.1"/>
    </source>
</evidence>
<protein>
    <recommendedName>
        <fullName evidence="1">Pirin C-terminal domain-containing protein</fullName>
    </recommendedName>
</protein>
<proteinExistence type="predicted"/>
<dbReference type="Pfam" id="PF05726">
    <property type="entry name" value="Pirin_C"/>
    <property type="match status" value="1"/>
</dbReference>
<organism evidence="2 3">
    <name type="scientific">Flagellimonas lutaonensis</name>
    <dbReference type="NCBI Taxonomy" id="516051"/>
    <lineage>
        <taxon>Bacteria</taxon>
        <taxon>Pseudomonadati</taxon>
        <taxon>Bacteroidota</taxon>
        <taxon>Flavobacteriia</taxon>
        <taxon>Flavobacteriales</taxon>
        <taxon>Flavobacteriaceae</taxon>
        <taxon>Flagellimonas</taxon>
    </lineage>
</organism>
<dbReference type="Proteomes" id="UP000032726">
    <property type="component" value="Chromosome"/>
</dbReference>
<sequence>MSNIGMIIEERSRDIGDFLVGRLIPFAEERHIFWNFVSSSKKKIEHAKKAWQNKTFSMMKGGDTYVPLP</sequence>
<evidence type="ECO:0000313" key="3">
    <source>
        <dbReference type="Proteomes" id="UP000032726"/>
    </source>
</evidence>
<dbReference type="OrthoDB" id="321327at2"/>
<reference evidence="2 3" key="1">
    <citation type="submission" date="2015-03" db="EMBL/GenBank/DDBJ databases">
        <title>Complete genome sequence of Muricauda lutaonensis CC-HSB-11T, isolated from a coastal hot spring.</title>
        <authorList>
            <person name="Kim K.M."/>
        </authorList>
    </citation>
    <scope>NUCLEOTIDE SEQUENCE [LARGE SCALE GENOMIC DNA]</scope>
    <source>
        <strain evidence="2 3">CC-HSB-11</strain>
    </source>
</reference>
<gene>
    <name evidence="2" type="ORF">VC82_2795</name>
</gene>
<dbReference type="EMBL" id="CP011071">
    <property type="protein sequence ID" value="AKA36347.1"/>
    <property type="molecule type" value="Genomic_DNA"/>
</dbReference>